<proteinExistence type="predicted"/>
<evidence type="ECO:0000313" key="2">
    <source>
        <dbReference type="Proteomes" id="UP001166251"/>
    </source>
</evidence>
<accession>A0ABS7EG38</accession>
<dbReference type="Proteomes" id="UP001166251">
    <property type="component" value="Unassembled WGS sequence"/>
</dbReference>
<protein>
    <submittedName>
        <fullName evidence="1">Uncharacterized protein</fullName>
    </submittedName>
</protein>
<dbReference type="EMBL" id="JAHZSS010000010">
    <property type="protein sequence ID" value="MBW8191314.1"/>
    <property type="molecule type" value="Genomic_DNA"/>
</dbReference>
<organism evidence="1 2">
    <name type="scientific">Neiella holothuriorum</name>
    <dbReference type="NCBI Taxonomy" id="2870530"/>
    <lineage>
        <taxon>Bacteria</taxon>
        <taxon>Pseudomonadati</taxon>
        <taxon>Pseudomonadota</taxon>
        <taxon>Gammaproteobacteria</taxon>
        <taxon>Alteromonadales</taxon>
        <taxon>Echinimonadaceae</taxon>
        <taxon>Neiella</taxon>
    </lineage>
</organism>
<gene>
    <name evidence="1" type="ORF">K0504_09720</name>
</gene>
<keyword evidence="2" id="KW-1185">Reference proteome</keyword>
<name>A0ABS7EG38_9GAMM</name>
<reference evidence="1" key="1">
    <citation type="submission" date="2021-07" db="EMBL/GenBank/DDBJ databases">
        <title>Neiella marina sp. nov., isolated from the intestinal content of sea cucumber Apostichopus japonicus.</title>
        <authorList>
            <person name="Bai X."/>
        </authorList>
    </citation>
    <scope>NUCLEOTIDE SEQUENCE</scope>
    <source>
        <strain evidence="1">126</strain>
    </source>
</reference>
<comment type="caution">
    <text evidence="1">The sequence shown here is derived from an EMBL/GenBank/DDBJ whole genome shotgun (WGS) entry which is preliminary data.</text>
</comment>
<evidence type="ECO:0000313" key="1">
    <source>
        <dbReference type="EMBL" id="MBW8191314.1"/>
    </source>
</evidence>
<sequence length="352" mass="40505">MGGKINTQQQVAWQLVAEIATMYVTGWLMRSADDGDRELINDIADGFQNVSQRIDQLNQRLDQVIAILHRLPAIMTGLLNKSEMASALNEATGHLNNIVPYLQSEDVFRRNARTVRNQCEAMWPHMSNYIARSDWKERGPIDVMVTLAPHFAVFAKAYTYSNHYLHTANPRGSKVTAWDHPASKICSQIFERFFKLYEDTEVKSIEASERLMPTERVVGAKRLYDFAEGEGFAPTPYLVPSYLGGDIARGLQFKFSAWVFDDNVQLTIVRRWEAGDPPQYPGHGWALRQMPRTDNPRHIPHDKLVVFRHANEFVKETFQLKADWRNLHEITGDIREMRRVHELISVKPPSWS</sequence>
<dbReference type="RefSeq" id="WP_220103997.1">
    <property type="nucleotide sequence ID" value="NZ_JAHZSS010000010.1"/>
</dbReference>